<dbReference type="SUPFAM" id="SSF56235">
    <property type="entry name" value="N-terminal nucleophile aminohydrolases (Ntn hydrolases)"/>
    <property type="match status" value="1"/>
</dbReference>
<feature type="domain" description="Glutamine amidotransferase type-2" evidence="10">
    <location>
        <begin position="2"/>
        <end position="217"/>
    </location>
</feature>
<dbReference type="CDD" id="cd00714">
    <property type="entry name" value="GFAT"/>
    <property type="match status" value="1"/>
</dbReference>
<dbReference type="EC" id="2.6.1.16" evidence="2 9"/>
<evidence type="ECO:0000259" key="11">
    <source>
        <dbReference type="PROSITE" id="PS51464"/>
    </source>
</evidence>
<dbReference type="Pfam" id="PF01380">
    <property type="entry name" value="SIS"/>
    <property type="match status" value="2"/>
</dbReference>
<dbReference type="Pfam" id="PF13522">
    <property type="entry name" value="GATase_6"/>
    <property type="match status" value="1"/>
</dbReference>
<dbReference type="GO" id="GO:0004360">
    <property type="term" value="F:glutamine-fructose-6-phosphate transaminase (isomerizing) activity"/>
    <property type="evidence" value="ECO:0007669"/>
    <property type="project" value="UniProtKB-UniRule"/>
</dbReference>
<accession>A0A417YMD6</accession>
<dbReference type="OrthoDB" id="106547at2"/>
<dbReference type="GO" id="GO:0006487">
    <property type="term" value="P:protein N-linked glycosylation"/>
    <property type="evidence" value="ECO:0007669"/>
    <property type="project" value="TreeGrafter"/>
</dbReference>
<dbReference type="InterPro" id="IPR035466">
    <property type="entry name" value="GlmS/AgaS_SIS"/>
</dbReference>
<dbReference type="CDD" id="cd05009">
    <property type="entry name" value="SIS_GlmS_GlmD_2"/>
    <property type="match status" value="1"/>
</dbReference>
<comment type="function">
    <text evidence="9">Catalyzes the first step in hexosamine metabolism, converting fructose-6P into glucosamine-6P using glutamine as a nitrogen source.</text>
</comment>
<feature type="initiator methionine" description="Removed" evidence="9">
    <location>
        <position position="1"/>
    </location>
</feature>
<evidence type="ECO:0000256" key="5">
    <source>
        <dbReference type="ARBA" id="ARBA00022576"/>
    </source>
</evidence>
<dbReference type="PANTHER" id="PTHR10937:SF0">
    <property type="entry name" value="GLUTAMINE--FRUCTOSE-6-PHOSPHATE TRANSAMINASE (ISOMERIZING)"/>
    <property type="match status" value="1"/>
</dbReference>
<dbReference type="PANTHER" id="PTHR10937">
    <property type="entry name" value="GLUCOSAMINE--FRUCTOSE-6-PHOSPHATE AMINOTRANSFERASE, ISOMERIZING"/>
    <property type="match status" value="1"/>
</dbReference>
<evidence type="ECO:0000313" key="12">
    <source>
        <dbReference type="EMBL" id="RHW34809.1"/>
    </source>
</evidence>
<dbReference type="NCBIfam" id="TIGR01135">
    <property type="entry name" value="glmS"/>
    <property type="match status" value="1"/>
</dbReference>
<protein>
    <recommendedName>
        <fullName evidence="3 9">Glutamine--fructose-6-phosphate aminotransferase [isomerizing]</fullName>
        <ecNumber evidence="2 9">2.6.1.16</ecNumber>
    </recommendedName>
    <alternativeName>
        <fullName evidence="9">D-fructose-6-phosphate amidotransferase</fullName>
    </alternativeName>
    <alternativeName>
        <fullName evidence="9">GFAT</fullName>
    </alternativeName>
    <alternativeName>
        <fullName evidence="9">Glucosamine-6-phosphate synthase</fullName>
    </alternativeName>
    <alternativeName>
        <fullName evidence="9">Hexosephosphate aminotransferase</fullName>
    </alternativeName>
    <alternativeName>
        <fullName evidence="9">L-glutamine--D-fructose-6-phosphate amidotransferase</fullName>
    </alternativeName>
</protein>
<evidence type="ECO:0000256" key="7">
    <source>
        <dbReference type="ARBA" id="ARBA00022737"/>
    </source>
</evidence>
<dbReference type="InterPro" id="IPR017932">
    <property type="entry name" value="GATase_2_dom"/>
</dbReference>
<evidence type="ECO:0000256" key="1">
    <source>
        <dbReference type="ARBA" id="ARBA00001031"/>
    </source>
</evidence>
<dbReference type="InterPro" id="IPR035490">
    <property type="entry name" value="GlmS/FrlB_SIS"/>
</dbReference>
<sequence length="600" mass="65639">MCGIVGYIGNQDAKEILLKGLEKLEYRGYDSAGIAVMNCECVQVFKEKGRIADLRGIVDMGVEANAGIGHTRWATHGAPSIRNAHPHQSDSGRFTLVHNGVIENYSELEREYLNDVELKSDTDTEVIVQLIELFAKNDLSTLEAFRKTLSLLKGSYALALLDEKDNETIYVAKNKSPLLVGLGDTFNVVASDAMAMLQVTDQFVELMDKEIVIVKKNEVIIQDLKGETISRAPYKAELDASDIEKGTHPHYMLKEIDEQPLVMRKIIQKYQDNDGELAIDGTIIDAIKAADRIYIIAAGTSYHAGLIGKQLIESMAKIPVEVHISSEFGYNMPLLSEKPLFVFISQSGETADSRAVLVQVKEMGHPALTITNVPGSTLSREADFTLLLHAGPEIAVASTKAYTAQLAVLAIVAEVAAKSRGVEIGFDLVKELGIVANAMEVLCDLKEIIEHIAREFLTVTRNAFFIGRAVDYYVSLEAALKLKEISYIQAEGFAGGELKHGTIALIEEGTPVIALSTQEKVNLSIRGNVKEVAARGAYPCIISMKGLEQDEDSFVLPAVHEQLTPLISVIPLQLLAYYAALHRGCDVDKPRNLAKSVTVE</sequence>
<comment type="subunit">
    <text evidence="9">Homodimer.</text>
</comment>
<dbReference type="Gene3D" id="3.60.20.10">
    <property type="entry name" value="Glutamine Phosphoribosylpyrophosphate, subunit 1, domain 1"/>
    <property type="match status" value="1"/>
</dbReference>
<evidence type="ECO:0000256" key="8">
    <source>
        <dbReference type="ARBA" id="ARBA00022962"/>
    </source>
</evidence>
<reference evidence="12 13" key="1">
    <citation type="journal article" date="2017" name="Int. J. Syst. Evol. Microbiol.">
        <title>Bacillus notoginsengisoli sp. nov., a novel bacterium isolated from the rhizosphere of Panax notoginseng.</title>
        <authorList>
            <person name="Zhang M.Y."/>
            <person name="Cheng J."/>
            <person name="Cai Y."/>
            <person name="Zhang T.Y."/>
            <person name="Wu Y.Y."/>
            <person name="Manikprabhu D."/>
            <person name="Li W.J."/>
            <person name="Zhang Y.X."/>
        </authorList>
    </citation>
    <scope>NUCLEOTIDE SEQUENCE [LARGE SCALE GENOMIC DNA]</scope>
    <source>
        <strain evidence="12 13">JCM 30743</strain>
    </source>
</reference>
<dbReference type="InterPro" id="IPR047084">
    <property type="entry name" value="GFAT_N"/>
</dbReference>
<name>A0A417YMD6_9BACI</name>
<dbReference type="FunFam" id="3.40.50.10490:FF:000022">
    <property type="entry name" value="Glutamine--fructose-6-phosphate aminotransferase [isomerizing]"/>
    <property type="match status" value="1"/>
</dbReference>
<organism evidence="12 13">
    <name type="scientific">Neobacillus notoginsengisoli</name>
    <dbReference type="NCBI Taxonomy" id="1578198"/>
    <lineage>
        <taxon>Bacteria</taxon>
        <taxon>Bacillati</taxon>
        <taxon>Bacillota</taxon>
        <taxon>Bacilli</taxon>
        <taxon>Bacillales</taxon>
        <taxon>Bacillaceae</taxon>
        <taxon>Neobacillus</taxon>
    </lineage>
</organism>
<comment type="catalytic activity">
    <reaction evidence="1 9">
        <text>D-fructose 6-phosphate + L-glutamine = D-glucosamine 6-phosphate + L-glutamate</text>
        <dbReference type="Rhea" id="RHEA:13237"/>
        <dbReference type="ChEBI" id="CHEBI:29985"/>
        <dbReference type="ChEBI" id="CHEBI:58359"/>
        <dbReference type="ChEBI" id="CHEBI:58725"/>
        <dbReference type="ChEBI" id="CHEBI:61527"/>
        <dbReference type="EC" id="2.6.1.16"/>
    </reaction>
</comment>
<dbReference type="FunFam" id="3.60.20.10:FF:000006">
    <property type="entry name" value="Glutamine--fructose-6-phosphate aminotransferase [isomerizing]"/>
    <property type="match status" value="1"/>
</dbReference>
<keyword evidence="7" id="KW-0677">Repeat</keyword>
<dbReference type="SUPFAM" id="SSF53697">
    <property type="entry name" value="SIS domain"/>
    <property type="match status" value="1"/>
</dbReference>
<keyword evidence="8" id="KW-0315">Glutamine amidotransferase</keyword>
<dbReference type="GO" id="GO:0097367">
    <property type="term" value="F:carbohydrate derivative binding"/>
    <property type="evidence" value="ECO:0007669"/>
    <property type="project" value="InterPro"/>
</dbReference>
<evidence type="ECO:0000256" key="6">
    <source>
        <dbReference type="ARBA" id="ARBA00022679"/>
    </source>
</evidence>
<feature type="domain" description="SIS" evidence="11">
    <location>
        <begin position="452"/>
        <end position="590"/>
    </location>
</feature>
<evidence type="ECO:0000256" key="4">
    <source>
        <dbReference type="ARBA" id="ARBA00022490"/>
    </source>
</evidence>
<gene>
    <name evidence="9 12" type="primary">glmS</name>
    <name evidence="12" type="ORF">D1B31_19265</name>
</gene>
<comment type="subcellular location">
    <subcellularLocation>
        <location evidence="9">Cytoplasm</location>
    </subcellularLocation>
</comment>
<dbReference type="InterPro" id="IPR029055">
    <property type="entry name" value="Ntn_hydrolases_N"/>
</dbReference>
<dbReference type="EMBL" id="QWEG01000014">
    <property type="protein sequence ID" value="RHW34809.1"/>
    <property type="molecule type" value="Genomic_DNA"/>
</dbReference>
<dbReference type="GO" id="GO:0006002">
    <property type="term" value="P:fructose 6-phosphate metabolic process"/>
    <property type="evidence" value="ECO:0007669"/>
    <property type="project" value="TreeGrafter"/>
</dbReference>
<keyword evidence="6 9" id="KW-0808">Transferase</keyword>
<keyword evidence="5 9" id="KW-0032">Aminotransferase</keyword>
<dbReference type="GO" id="GO:0006047">
    <property type="term" value="P:UDP-N-acetylglucosamine metabolic process"/>
    <property type="evidence" value="ECO:0007669"/>
    <property type="project" value="TreeGrafter"/>
</dbReference>
<evidence type="ECO:0000256" key="2">
    <source>
        <dbReference type="ARBA" id="ARBA00012916"/>
    </source>
</evidence>
<dbReference type="InterPro" id="IPR005855">
    <property type="entry name" value="GFAT"/>
</dbReference>
<dbReference type="NCBIfam" id="NF001484">
    <property type="entry name" value="PRK00331.1"/>
    <property type="match status" value="1"/>
</dbReference>
<dbReference type="GO" id="GO:0005975">
    <property type="term" value="P:carbohydrate metabolic process"/>
    <property type="evidence" value="ECO:0007669"/>
    <property type="project" value="UniProtKB-UniRule"/>
</dbReference>
<dbReference type="GO" id="GO:0005829">
    <property type="term" value="C:cytosol"/>
    <property type="evidence" value="ECO:0007669"/>
    <property type="project" value="TreeGrafter"/>
</dbReference>
<dbReference type="PROSITE" id="PS51464">
    <property type="entry name" value="SIS"/>
    <property type="match status" value="2"/>
</dbReference>
<dbReference type="InterPro" id="IPR046348">
    <property type="entry name" value="SIS_dom_sf"/>
</dbReference>
<evidence type="ECO:0000256" key="3">
    <source>
        <dbReference type="ARBA" id="ARBA00016090"/>
    </source>
</evidence>
<comment type="caution">
    <text evidence="12">The sequence shown here is derived from an EMBL/GenBank/DDBJ whole genome shotgun (WGS) entry which is preliminary data.</text>
</comment>
<dbReference type="InterPro" id="IPR001347">
    <property type="entry name" value="SIS_dom"/>
</dbReference>
<dbReference type="HAMAP" id="MF_00164">
    <property type="entry name" value="GlmS"/>
    <property type="match status" value="1"/>
</dbReference>
<evidence type="ECO:0000259" key="10">
    <source>
        <dbReference type="PROSITE" id="PS51278"/>
    </source>
</evidence>
<dbReference type="Gene3D" id="3.40.50.10490">
    <property type="entry name" value="Glucose-6-phosphate isomerase like protein, domain 1"/>
    <property type="match status" value="2"/>
</dbReference>
<keyword evidence="4 9" id="KW-0963">Cytoplasm</keyword>
<proteinExistence type="inferred from homology"/>
<feature type="active site" description="For Fru-6P isomerization activity" evidence="9">
    <location>
        <position position="595"/>
    </location>
</feature>
<dbReference type="AlphaFoldDB" id="A0A417YMD6"/>
<evidence type="ECO:0000256" key="9">
    <source>
        <dbReference type="HAMAP-Rule" id="MF_00164"/>
    </source>
</evidence>
<dbReference type="CDD" id="cd05008">
    <property type="entry name" value="SIS_GlmS_GlmD_1"/>
    <property type="match status" value="1"/>
</dbReference>
<dbReference type="RefSeq" id="WP_118923477.1">
    <property type="nucleotide sequence ID" value="NZ_QWEG01000014.1"/>
</dbReference>
<feature type="domain" description="SIS" evidence="11">
    <location>
        <begin position="283"/>
        <end position="422"/>
    </location>
</feature>
<dbReference type="PROSITE" id="PS51278">
    <property type="entry name" value="GATASE_TYPE_2"/>
    <property type="match status" value="1"/>
</dbReference>
<feature type="active site" description="Nucleophile; for GATase activity" evidence="9">
    <location>
        <position position="2"/>
    </location>
</feature>
<dbReference type="Proteomes" id="UP000284416">
    <property type="component" value="Unassembled WGS sequence"/>
</dbReference>
<evidence type="ECO:0000313" key="13">
    <source>
        <dbReference type="Proteomes" id="UP000284416"/>
    </source>
</evidence>
<keyword evidence="13" id="KW-1185">Reference proteome</keyword>